<dbReference type="STRING" id="1450537.A0A395IEF1"/>
<evidence type="ECO:0000256" key="1">
    <source>
        <dbReference type="SAM" id="MobiDB-lite"/>
    </source>
</evidence>
<keyword evidence="2" id="KW-0472">Membrane</keyword>
<dbReference type="RefSeq" id="XP_025556707.1">
    <property type="nucleotide sequence ID" value="XM_025700328.1"/>
</dbReference>
<sequence length="812" mass="92678">MTQSPIPTLPRASPNLSPNPRHHPQRQDQEHEEDVGLDIKEIDKVLLSRLLHQHSPTVLSPIEQQTFDEQAAAAAVTTEYVDSFCGRVIKCGLSGDWAGGEGAFEARVEEARGVMREEEEEEEEEMWDALAEGQLMRELEEAAEAADAKLMLLILMGIRLCFVEFGLWVGIGLVLLFSWIVSFVSLGGSSPSYRYTGASSSMFNVYCHTSQITIAFLNFSSQASFRLAYGLEYALQQDHRSVIRLNLQHFLWRQVLGFHVRLLVLVLSGVGPKPVLRHLFQLVKPGGYLQWDELDCVNMFVETKLDYYDEPPELIRAFNDQHLLTMEEFAARLAGQGRLEAAAQFLQLIQTGYRELLTPGTPSECMPSTVWELTGPGLVYLNRQDALQMSPQPQLQIYNYIASDTEELTFQPFPLLPTELRLKIWQYSLQRPRLIQIGLMPATDTDAPDEPPAKSYRVVVSSTSSLSKLLRVNCEAREAALRFYRVHIPCDFRAHDDHTPPKAGGAFHFNPEYDILQLHARYPVKATLLAFLDDVKNTYDRRGVGLLKLALNLNDLEAHDLGSLDSADVSLRARTAFVETLTQLREVFFMEVARFGRQVLGWYSGLDTPETFFNRSFPIMVTTTTFDRLPRDPRDIAEDLKRVFVGCMDPRVMFDFWGRLLLRWGVSPSHVQYRFLLSFEPTNGQVHDRVSAEKWLLKEDRIWKGEPHDDRSTEERDEEAQEDPGPLGQFLRRWKHRWPVGAKHEKYRNEDLENAVRPAFGFWLFPLEALGVSLDSYKEGGGFIQPEGWQWKAKQLLDLTGHWPELALLGLP</sequence>
<feature type="region of interest" description="Disordered" evidence="1">
    <location>
        <begin position="706"/>
        <end position="725"/>
    </location>
</feature>
<keyword evidence="2" id="KW-0812">Transmembrane</keyword>
<dbReference type="PANTHER" id="PTHR35910:SF6">
    <property type="entry name" value="2EXR DOMAIN-CONTAINING PROTEIN"/>
    <property type="match status" value="1"/>
</dbReference>
<organism evidence="4 5">
    <name type="scientific">Aspergillus homomorphus (strain CBS 101889)</name>
    <dbReference type="NCBI Taxonomy" id="1450537"/>
    <lineage>
        <taxon>Eukaryota</taxon>
        <taxon>Fungi</taxon>
        <taxon>Dikarya</taxon>
        <taxon>Ascomycota</taxon>
        <taxon>Pezizomycotina</taxon>
        <taxon>Eurotiomycetes</taxon>
        <taxon>Eurotiomycetidae</taxon>
        <taxon>Eurotiales</taxon>
        <taxon>Aspergillaceae</taxon>
        <taxon>Aspergillus</taxon>
        <taxon>Aspergillus subgen. Circumdati</taxon>
    </lineage>
</organism>
<dbReference type="VEuPathDB" id="FungiDB:BO97DRAFT_474517"/>
<feature type="region of interest" description="Disordered" evidence="1">
    <location>
        <begin position="1"/>
        <end position="34"/>
    </location>
</feature>
<accession>A0A395IEF1</accession>
<protein>
    <recommendedName>
        <fullName evidence="3">2EXR domain-containing protein</fullName>
    </recommendedName>
</protein>
<dbReference type="Proteomes" id="UP000248961">
    <property type="component" value="Unassembled WGS sequence"/>
</dbReference>
<keyword evidence="2" id="KW-1133">Transmembrane helix</keyword>
<reference evidence="4 5" key="1">
    <citation type="submission" date="2018-02" db="EMBL/GenBank/DDBJ databases">
        <title>The genomes of Aspergillus section Nigri reveals drivers in fungal speciation.</title>
        <authorList>
            <consortium name="DOE Joint Genome Institute"/>
            <person name="Vesth T.C."/>
            <person name="Nybo J."/>
            <person name="Theobald S."/>
            <person name="Brandl J."/>
            <person name="Frisvad J.C."/>
            <person name="Nielsen K.F."/>
            <person name="Lyhne E.K."/>
            <person name="Kogle M.E."/>
            <person name="Kuo A."/>
            <person name="Riley R."/>
            <person name="Clum A."/>
            <person name="Nolan M."/>
            <person name="Lipzen A."/>
            <person name="Salamov A."/>
            <person name="Henrissat B."/>
            <person name="Wiebenga A."/>
            <person name="De vries R.P."/>
            <person name="Grigoriev I.V."/>
            <person name="Mortensen U.H."/>
            <person name="Andersen M.R."/>
            <person name="Baker S.E."/>
        </authorList>
    </citation>
    <scope>NUCLEOTIDE SEQUENCE [LARGE SCALE GENOMIC DNA]</scope>
    <source>
        <strain evidence="4 5">CBS 101889</strain>
    </source>
</reference>
<feature type="domain" description="2EXR" evidence="3">
    <location>
        <begin position="410"/>
        <end position="516"/>
    </location>
</feature>
<feature type="transmembrane region" description="Helical" evidence="2">
    <location>
        <begin position="250"/>
        <end position="271"/>
    </location>
</feature>
<dbReference type="Pfam" id="PF20150">
    <property type="entry name" value="2EXR"/>
    <property type="match status" value="1"/>
</dbReference>
<dbReference type="OrthoDB" id="3469466at2759"/>
<evidence type="ECO:0000313" key="5">
    <source>
        <dbReference type="Proteomes" id="UP000248961"/>
    </source>
</evidence>
<dbReference type="EMBL" id="KZ824267">
    <property type="protein sequence ID" value="RAL17553.1"/>
    <property type="molecule type" value="Genomic_DNA"/>
</dbReference>
<feature type="transmembrane region" description="Helical" evidence="2">
    <location>
        <begin position="165"/>
        <end position="186"/>
    </location>
</feature>
<name>A0A395IEF1_ASPHC</name>
<dbReference type="PANTHER" id="PTHR35910">
    <property type="entry name" value="2EXR DOMAIN-CONTAINING PROTEIN"/>
    <property type="match status" value="1"/>
</dbReference>
<dbReference type="InterPro" id="IPR045518">
    <property type="entry name" value="2EXR"/>
</dbReference>
<evidence type="ECO:0000256" key="2">
    <source>
        <dbReference type="SAM" id="Phobius"/>
    </source>
</evidence>
<evidence type="ECO:0000313" key="4">
    <source>
        <dbReference type="EMBL" id="RAL17553.1"/>
    </source>
</evidence>
<proteinExistence type="predicted"/>
<gene>
    <name evidence="4" type="ORF">BO97DRAFT_474517</name>
</gene>
<dbReference type="GeneID" id="37204617"/>
<dbReference type="AlphaFoldDB" id="A0A395IEF1"/>
<evidence type="ECO:0000259" key="3">
    <source>
        <dbReference type="Pfam" id="PF20150"/>
    </source>
</evidence>
<keyword evidence="5" id="KW-1185">Reference proteome</keyword>